<evidence type="ECO:0000313" key="5">
    <source>
        <dbReference type="Proteomes" id="UP001552299"/>
    </source>
</evidence>
<feature type="compositionally biased region" description="Basic residues" evidence="1">
    <location>
        <begin position="27"/>
        <end position="45"/>
    </location>
</feature>
<evidence type="ECO:0008006" key="6">
    <source>
        <dbReference type="Google" id="ProtNLM"/>
    </source>
</evidence>
<feature type="region of interest" description="Disordered" evidence="1">
    <location>
        <begin position="73"/>
        <end position="102"/>
    </location>
</feature>
<sequence length="720" mass="82312">MDGAGSRAEEVLPDEARSRGLDLKELCRRKKKPRDQRRSRKARYRKSILLSTGTRYRSVLELGITGYRAIPSGTERIPSSTEGYRADTERIPSGTERIPSGTERIPSEYRADTEQYRGIPSDTQEKLLEEGMYHSNAITVVAPIKDHILGIKRALPKEIPLPSTHGSSHTSSSSVRVDHSLSFRSEGYESKKRRGVASSSLEKAFNMQQREELDGEIARMFFSAGLPFNLARNPYYKNAFTFACNNNLAGYVPPGYNAIRSKLLERERANIETLLEPTKGVWKEKGVSLMCDGWTDPQRRPLINFMAVIENYPMFIKAVNCEGEYKDKFFIANLIKEVIVMIGPSNVVQVITDNAPVCRAAGLLVEQTFPHIFWTPCVVHTLNLALKNICAAKNTEVNEIIYAECHWITVVADDVVLIRNFIMNHSMRLSMFNDFSHLRMLAVAETRFASVIIMLRRFKQIKNALQSMVISEKWSCYREDDVGKARYVKEKVLDDLWWDNVDYILAFTDPIYDMLREADTDKSCLHLIYEMWDSMLAKVKEIIYRHERKSHDEDSSFWSVVYTILEDRWTKSNTPLHCLAHSLNPRYKMYGASAPLLQTIAIKLLGQVSSSSCCERNWSTYSFIQSMKRNKITPQRAEDLVYVHTNLRLLSRKTPLYMTGDNKMWDVAGDGFECLDDMGLLEVANLSLDEPELEAMIFNDDDIEGQRPTTESNSIIPSIE</sequence>
<feature type="region of interest" description="Disordered" evidence="1">
    <location>
        <begin position="22"/>
        <end position="45"/>
    </location>
</feature>
<evidence type="ECO:0000313" key="4">
    <source>
        <dbReference type="EMBL" id="KAL0921634.1"/>
    </source>
</evidence>
<comment type="caution">
    <text evidence="4">The sequence shown here is derived from an EMBL/GenBank/DDBJ whole genome shotgun (WGS) entry which is preliminary data.</text>
</comment>
<feature type="region of interest" description="Disordered" evidence="1">
    <location>
        <begin position="701"/>
        <end position="720"/>
    </location>
</feature>
<gene>
    <name evidence="4" type="ORF">M5K25_008727</name>
</gene>
<dbReference type="SUPFAM" id="SSF53098">
    <property type="entry name" value="Ribonuclease H-like"/>
    <property type="match status" value="1"/>
</dbReference>
<evidence type="ECO:0000259" key="2">
    <source>
        <dbReference type="Pfam" id="PF04937"/>
    </source>
</evidence>
<evidence type="ECO:0000259" key="3">
    <source>
        <dbReference type="Pfam" id="PF05699"/>
    </source>
</evidence>
<evidence type="ECO:0000256" key="1">
    <source>
        <dbReference type="SAM" id="MobiDB-lite"/>
    </source>
</evidence>
<accession>A0ABD0V8V3</accession>
<dbReference type="EMBL" id="JANQDX010000007">
    <property type="protein sequence ID" value="KAL0921634.1"/>
    <property type="molecule type" value="Genomic_DNA"/>
</dbReference>
<dbReference type="Pfam" id="PF05699">
    <property type="entry name" value="Dimer_Tnp_hAT"/>
    <property type="match status" value="1"/>
</dbReference>
<reference evidence="4 5" key="1">
    <citation type="journal article" date="2024" name="Plant Biotechnol. J.">
        <title>Dendrobium thyrsiflorum genome and its molecular insights into genes involved in important horticultural traits.</title>
        <authorList>
            <person name="Chen B."/>
            <person name="Wang J.Y."/>
            <person name="Zheng P.J."/>
            <person name="Li K.L."/>
            <person name="Liang Y.M."/>
            <person name="Chen X.F."/>
            <person name="Zhang C."/>
            <person name="Zhao X."/>
            <person name="He X."/>
            <person name="Zhang G.Q."/>
            <person name="Liu Z.J."/>
            <person name="Xu Q."/>
        </authorList>
    </citation>
    <scope>NUCLEOTIDE SEQUENCE [LARGE SCALE GENOMIC DNA]</scope>
    <source>
        <strain evidence="4">GZMU011</strain>
    </source>
</reference>
<dbReference type="PANTHER" id="PTHR32166:SF81">
    <property type="entry name" value="OS06G0658400 PROTEIN"/>
    <property type="match status" value="1"/>
</dbReference>
<organism evidence="4 5">
    <name type="scientific">Dendrobium thyrsiflorum</name>
    <name type="common">Pinecone-like raceme dendrobium</name>
    <name type="synonym">Orchid</name>
    <dbReference type="NCBI Taxonomy" id="117978"/>
    <lineage>
        <taxon>Eukaryota</taxon>
        <taxon>Viridiplantae</taxon>
        <taxon>Streptophyta</taxon>
        <taxon>Embryophyta</taxon>
        <taxon>Tracheophyta</taxon>
        <taxon>Spermatophyta</taxon>
        <taxon>Magnoliopsida</taxon>
        <taxon>Liliopsida</taxon>
        <taxon>Asparagales</taxon>
        <taxon>Orchidaceae</taxon>
        <taxon>Epidendroideae</taxon>
        <taxon>Malaxideae</taxon>
        <taxon>Dendrobiinae</taxon>
        <taxon>Dendrobium</taxon>
    </lineage>
</organism>
<keyword evidence="5" id="KW-1185">Reference proteome</keyword>
<feature type="domain" description="HAT C-terminal dimerisation" evidence="3">
    <location>
        <begin position="590"/>
        <end position="647"/>
    </location>
</feature>
<dbReference type="Pfam" id="PF04937">
    <property type="entry name" value="DUF659"/>
    <property type="match status" value="1"/>
</dbReference>
<dbReference type="InterPro" id="IPR007021">
    <property type="entry name" value="DUF659"/>
</dbReference>
<proteinExistence type="predicted"/>
<name>A0ABD0V8V3_DENTH</name>
<feature type="compositionally biased region" description="Polar residues" evidence="1">
    <location>
        <begin position="707"/>
        <end position="720"/>
    </location>
</feature>
<dbReference type="PANTHER" id="PTHR32166">
    <property type="entry name" value="OSJNBA0013A04.12 PROTEIN"/>
    <property type="match status" value="1"/>
</dbReference>
<dbReference type="Proteomes" id="UP001552299">
    <property type="component" value="Unassembled WGS sequence"/>
</dbReference>
<dbReference type="InterPro" id="IPR008906">
    <property type="entry name" value="HATC_C_dom"/>
</dbReference>
<dbReference type="AlphaFoldDB" id="A0ABD0V8V3"/>
<dbReference type="InterPro" id="IPR012337">
    <property type="entry name" value="RNaseH-like_sf"/>
</dbReference>
<protein>
    <recommendedName>
        <fullName evidence="6">DUF659 domain-containing protein</fullName>
    </recommendedName>
</protein>
<feature type="domain" description="DUF659" evidence="2">
    <location>
        <begin position="254"/>
        <end position="405"/>
    </location>
</feature>